<organism evidence="12 13">
    <name type="scientific">Marivibrio halodurans</name>
    <dbReference type="NCBI Taxonomy" id="2039722"/>
    <lineage>
        <taxon>Bacteria</taxon>
        <taxon>Pseudomonadati</taxon>
        <taxon>Pseudomonadota</taxon>
        <taxon>Alphaproteobacteria</taxon>
        <taxon>Rhodospirillales</taxon>
        <taxon>Rhodospirillaceae</taxon>
        <taxon>Marivibrio</taxon>
    </lineage>
</organism>
<evidence type="ECO:0000313" key="13">
    <source>
        <dbReference type="Proteomes" id="UP000672602"/>
    </source>
</evidence>
<dbReference type="NCBIfam" id="TIGR01972">
    <property type="entry name" value="NDH_I_M"/>
    <property type="match status" value="1"/>
</dbReference>
<dbReference type="GO" id="GO:0008137">
    <property type="term" value="F:NADH dehydrogenase (ubiquinone) activity"/>
    <property type="evidence" value="ECO:0007669"/>
    <property type="project" value="InterPro"/>
</dbReference>
<feature type="transmembrane region" description="Helical" evidence="9">
    <location>
        <begin position="89"/>
        <end position="109"/>
    </location>
</feature>
<comment type="caution">
    <text evidence="12">The sequence shown here is derived from an EMBL/GenBank/DDBJ whole genome shotgun (WGS) entry which is preliminary data.</text>
</comment>
<dbReference type="GO" id="GO:0042773">
    <property type="term" value="P:ATP synthesis coupled electron transport"/>
    <property type="evidence" value="ECO:0007669"/>
    <property type="project" value="InterPro"/>
</dbReference>
<dbReference type="PANTHER" id="PTHR43507:SF1">
    <property type="entry name" value="NADH-UBIQUINONE OXIDOREDUCTASE CHAIN 4"/>
    <property type="match status" value="1"/>
</dbReference>
<evidence type="ECO:0000256" key="9">
    <source>
        <dbReference type="SAM" id="Phobius"/>
    </source>
</evidence>
<proteinExistence type="inferred from homology"/>
<feature type="transmembrane region" description="Helical" evidence="9">
    <location>
        <begin position="213"/>
        <end position="233"/>
    </location>
</feature>
<dbReference type="InterPro" id="IPR010227">
    <property type="entry name" value="NADH_Q_OxRdtase_chainM/4"/>
</dbReference>
<feature type="transmembrane region" description="Helical" evidence="9">
    <location>
        <begin position="376"/>
        <end position="406"/>
    </location>
</feature>
<dbReference type="Pfam" id="PF01059">
    <property type="entry name" value="Oxidored_q5_N"/>
    <property type="match status" value="1"/>
</dbReference>
<dbReference type="Proteomes" id="UP000672602">
    <property type="component" value="Unassembled WGS sequence"/>
</dbReference>
<dbReference type="GO" id="GO:0015990">
    <property type="term" value="P:electron transport coupled proton transport"/>
    <property type="evidence" value="ECO:0007669"/>
    <property type="project" value="TreeGrafter"/>
</dbReference>
<dbReference type="PANTHER" id="PTHR43507">
    <property type="entry name" value="NADH-UBIQUINONE OXIDOREDUCTASE CHAIN 4"/>
    <property type="match status" value="1"/>
</dbReference>
<evidence type="ECO:0000256" key="1">
    <source>
        <dbReference type="ARBA" id="ARBA00004127"/>
    </source>
</evidence>
<dbReference type="GO" id="GO:0012505">
    <property type="term" value="C:endomembrane system"/>
    <property type="evidence" value="ECO:0007669"/>
    <property type="project" value="UniProtKB-SubCell"/>
</dbReference>
<evidence type="ECO:0000259" key="11">
    <source>
        <dbReference type="Pfam" id="PF01059"/>
    </source>
</evidence>
<keyword evidence="5 9" id="KW-1133">Transmembrane helix</keyword>
<reference evidence="12" key="1">
    <citation type="submission" date="2021-04" db="EMBL/GenBank/DDBJ databases">
        <authorList>
            <person name="Zhang D.-C."/>
        </authorList>
    </citation>
    <scope>NUCLEOTIDE SEQUENCE</scope>
    <source>
        <strain evidence="12">CGMCC 1.15697</strain>
    </source>
</reference>
<dbReference type="EC" id="1.6.5.11" evidence="12"/>
<keyword evidence="12" id="KW-0560">Oxidoreductase</keyword>
<accession>A0A8J7RVY1</accession>
<keyword evidence="3 8" id="KW-0812">Transmembrane</keyword>
<feature type="transmembrane region" description="Helical" evidence="9">
    <location>
        <begin position="39"/>
        <end position="59"/>
    </location>
</feature>
<evidence type="ECO:0000313" key="12">
    <source>
        <dbReference type="EMBL" id="MBP5855530.1"/>
    </source>
</evidence>
<dbReference type="GO" id="GO:0048039">
    <property type="term" value="F:ubiquinone binding"/>
    <property type="evidence" value="ECO:0007669"/>
    <property type="project" value="TreeGrafter"/>
</dbReference>
<feature type="transmembrane region" description="Helical" evidence="9">
    <location>
        <begin position="412"/>
        <end position="432"/>
    </location>
</feature>
<evidence type="ECO:0000256" key="5">
    <source>
        <dbReference type="ARBA" id="ARBA00022989"/>
    </source>
</evidence>
<evidence type="ECO:0000256" key="2">
    <source>
        <dbReference type="ARBA" id="ARBA00009025"/>
    </source>
</evidence>
<evidence type="ECO:0000256" key="6">
    <source>
        <dbReference type="ARBA" id="ARBA00023027"/>
    </source>
</evidence>
<evidence type="ECO:0000256" key="7">
    <source>
        <dbReference type="ARBA" id="ARBA00023136"/>
    </source>
</evidence>
<feature type="transmembrane region" description="Helical" evidence="9">
    <location>
        <begin position="116"/>
        <end position="134"/>
    </location>
</feature>
<feature type="transmembrane region" description="Helical" evidence="9">
    <location>
        <begin position="456"/>
        <end position="475"/>
    </location>
</feature>
<sequence>MSELDWPILSLVTFVPLIGALGILLIRGEEAEVARNARYTALWTSLVAFVVSLFLVINFDYGTADFQFVERAEWLPSFGIAYHMGVDGISVWFVLLSTLLTPICILASWEAITKRVREYMVAFLALETMMVGMFCALDLLVFYIFFEAVLIPMFIIIGVWGGPRRIYAAFKFFLYTLLGSILMLLAVLAMYFHAGTTDIPTLMQEGFPREMQLWMWLAFFASFAVKVPMWPVHTWLPDAHVEAPTAGSVILAGVLLKMGGYGFLRFSLPMMPLASEVYAPLVFTLSCIAVVYTSLVALVQTDMKKLIAYSSIAHMGFVTAAIFSVNEQAVAGSVIQMLSHGLVSGALFLCVGVVYDRLHTRDIDRYGGLATNMPRYAVVFMLFTMASVGLPGTSGFVGEFLILVGAFQESSWLAAFLATGMILGAAYMLYLYRRVIFGALTKDELKKMLDLSPREVAIFAPLVLLVLWMGIYPATFLDPIEVSVSALVENYQAALAAAESGLANAAPVIAQ</sequence>
<dbReference type="AlphaFoldDB" id="A0A8J7RVY1"/>
<evidence type="ECO:0000256" key="8">
    <source>
        <dbReference type="RuleBase" id="RU000320"/>
    </source>
</evidence>
<feature type="domain" description="NADH:quinone oxidoreductase/Mrp antiporter transmembrane" evidence="10">
    <location>
        <begin position="136"/>
        <end position="419"/>
    </location>
</feature>
<feature type="transmembrane region" description="Helical" evidence="9">
    <location>
        <begin position="306"/>
        <end position="325"/>
    </location>
</feature>
<evidence type="ECO:0000259" key="10">
    <source>
        <dbReference type="Pfam" id="PF00361"/>
    </source>
</evidence>
<feature type="transmembrane region" description="Helical" evidence="9">
    <location>
        <begin position="278"/>
        <end position="299"/>
    </location>
</feature>
<keyword evidence="7 9" id="KW-0472">Membrane</keyword>
<keyword evidence="13" id="KW-1185">Reference proteome</keyword>
<feature type="transmembrane region" description="Helical" evidence="9">
    <location>
        <begin position="140"/>
        <end position="160"/>
    </location>
</feature>
<name>A0A8J7RVY1_9PROT</name>
<dbReference type="InterPro" id="IPR001750">
    <property type="entry name" value="ND/Mrp_TM"/>
</dbReference>
<dbReference type="InterPro" id="IPR000260">
    <property type="entry name" value="NADH4_N"/>
</dbReference>
<dbReference type="RefSeq" id="WP_210680115.1">
    <property type="nucleotide sequence ID" value="NZ_JAGMWN010000001.1"/>
</dbReference>
<gene>
    <name evidence="12" type="ORF">KAJ83_00805</name>
</gene>
<comment type="subcellular location">
    <subcellularLocation>
        <location evidence="1">Endomembrane system</location>
        <topology evidence="1">Multi-pass membrane protein</topology>
    </subcellularLocation>
    <subcellularLocation>
        <location evidence="8">Membrane</location>
        <topology evidence="8">Multi-pass membrane protein</topology>
    </subcellularLocation>
</comment>
<keyword evidence="4" id="KW-1278">Translocase</keyword>
<evidence type="ECO:0000256" key="4">
    <source>
        <dbReference type="ARBA" id="ARBA00022967"/>
    </source>
</evidence>
<dbReference type="NCBIfam" id="NF004499">
    <property type="entry name" value="PRK05846.1-3"/>
    <property type="match status" value="1"/>
</dbReference>
<keyword evidence="6" id="KW-0520">NAD</keyword>
<dbReference type="GO" id="GO:0016020">
    <property type="term" value="C:membrane"/>
    <property type="evidence" value="ECO:0007669"/>
    <property type="project" value="UniProtKB-SubCell"/>
</dbReference>
<dbReference type="InterPro" id="IPR003918">
    <property type="entry name" value="NADH_UbQ_OxRdtase"/>
</dbReference>
<dbReference type="PRINTS" id="PR01437">
    <property type="entry name" value="NUOXDRDTASE4"/>
</dbReference>
<comment type="similarity">
    <text evidence="2">Belongs to the complex I subunit 4 family.</text>
</comment>
<feature type="transmembrane region" description="Helical" evidence="9">
    <location>
        <begin position="172"/>
        <end position="193"/>
    </location>
</feature>
<evidence type="ECO:0000256" key="3">
    <source>
        <dbReference type="ARBA" id="ARBA00022692"/>
    </source>
</evidence>
<feature type="transmembrane region" description="Helical" evidence="9">
    <location>
        <begin position="245"/>
        <end position="266"/>
    </location>
</feature>
<feature type="domain" description="NADH:ubiquinone oxidoreductase chain 4 N-terminal" evidence="11">
    <location>
        <begin position="68"/>
        <end position="130"/>
    </location>
</feature>
<dbReference type="Pfam" id="PF00361">
    <property type="entry name" value="Proton_antipo_M"/>
    <property type="match status" value="1"/>
</dbReference>
<protein>
    <submittedName>
        <fullName evidence="12">NADH-quinone oxidoreductase subunit M</fullName>
        <ecNumber evidence="12">1.6.5.11</ecNumber>
    </submittedName>
</protein>
<dbReference type="EMBL" id="JAGMWN010000001">
    <property type="protein sequence ID" value="MBP5855530.1"/>
    <property type="molecule type" value="Genomic_DNA"/>
</dbReference>
<dbReference type="NCBIfam" id="NF004501">
    <property type="entry name" value="PRK05846.1-5"/>
    <property type="match status" value="1"/>
</dbReference>
<feature type="transmembrane region" description="Helical" evidence="9">
    <location>
        <begin position="6"/>
        <end position="27"/>
    </location>
</feature>
<dbReference type="GO" id="GO:0003954">
    <property type="term" value="F:NADH dehydrogenase activity"/>
    <property type="evidence" value="ECO:0007669"/>
    <property type="project" value="TreeGrafter"/>
</dbReference>
<feature type="transmembrane region" description="Helical" evidence="9">
    <location>
        <begin position="337"/>
        <end position="355"/>
    </location>
</feature>